<keyword evidence="4" id="KW-1185">Reference proteome</keyword>
<dbReference type="InterPro" id="IPR036390">
    <property type="entry name" value="WH_DNA-bd_sf"/>
</dbReference>
<dbReference type="InterPro" id="IPR011856">
    <property type="entry name" value="tRNA_endonuc-like_dom_sf"/>
</dbReference>
<dbReference type="InterPro" id="IPR036388">
    <property type="entry name" value="WH-like_DNA-bd_sf"/>
</dbReference>
<dbReference type="GO" id="GO:0004519">
    <property type="term" value="F:endonuclease activity"/>
    <property type="evidence" value="ECO:0007669"/>
    <property type="project" value="UniProtKB-KW"/>
</dbReference>
<dbReference type="Pfam" id="PF08722">
    <property type="entry name" value="Tn7_TnsA-like_N"/>
    <property type="match status" value="1"/>
</dbReference>
<keyword evidence="3" id="KW-0255">Endonuclease</keyword>
<dbReference type="RefSeq" id="WP_106101488.1">
    <property type="nucleotide sequence ID" value="NZ_PVRQ01000001.1"/>
</dbReference>
<dbReference type="SUPFAM" id="SSF52980">
    <property type="entry name" value="Restriction endonuclease-like"/>
    <property type="match status" value="1"/>
</dbReference>
<gene>
    <name evidence="3" type="ORF">C6357_05730</name>
</gene>
<comment type="caution">
    <text evidence="3">The sequence shown here is derived from an EMBL/GenBank/DDBJ whole genome shotgun (WGS) entry which is preliminary data.</text>
</comment>
<dbReference type="EMBL" id="PVRR01000001">
    <property type="protein sequence ID" value="PRT43432.1"/>
    <property type="molecule type" value="Genomic_DNA"/>
</dbReference>
<dbReference type="Gene3D" id="3.40.1350.10">
    <property type="match status" value="1"/>
</dbReference>
<evidence type="ECO:0000313" key="4">
    <source>
        <dbReference type="Proteomes" id="UP000239236"/>
    </source>
</evidence>
<evidence type="ECO:0000259" key="2">
    <source>
        <dbReference type="Pfam" id="PF08722"/>
    </source>
</evidence>
<feature type="domain" description="TnsA endonuclease N-terminal" evidence="2">
    <location>
        <begin position="74"/>
        <end position="168"/>
    </location>
</feature>
<dbReference type="CDD" id="cd22362">
    <property type="entry name" value="TnsA_endonuclease-like"/>
    <property type="match status" value="1"/>
</dbReference>
<evidence type="ECO:0000259" key="1">
    <source>
        <dbReference type="Pfam" id="PF08721"/>
    </source>
</evidence>
<protein>
    <submittedName>
        <fullName evidence="3">Heteromeric transposase endonuclease subunit TnsA</fullName>
    </submittedName>
</protein>
<dbReference type="Pfam" id="PF08721">
    <property type="entry name" value="Tn7_Tnp_TnsA_C"/>
    <property type="match status" value="1"/>
</dbReference>
<name>A0ABX5E2H2_9BACI</name>
<feature type="domain" description="TnsA endonuclease C-terminal" evidence="1">
    <location>
        <begin position="170"/>
        <end position="249"/>
    </location>
</feature>
<keyword evidence="3" id="KW-0540">Nuclease</keyword>
<dbReference type="SUPFAM" id="SSF46785">
    <property type="entry name" value="Winged helix' DNA-binding domain"/>
    <property type="match status" value="1"/>
</dbReference>
<keyword evidence="3" id="KW-0378">Hydrolase</keyword>
<reference evidence="3 4" key="1">
    <citation type="submission" date="2018-03" db="EMBL/GenBank/DDBJ databases">
        <title>Genotypic and phenotypic analysis of antagonistic Bacillus spp. isolated from rhizosphere soil of plants in Tibet.</title>
        <authorList>
            <person name="Borriss R."/>
            <person name="Lasch P."/>
            <person name="Wu L."/>
            <person name="Wu H."/>
            <person name="Gao X."/>
        </authorList>
    </citation>
    <scope>NUCLEOTIDE SEQUENCE [LARGE SCALE GENOMIC DNA]</scope>
    <source>
        <strain evidence="3 4">NMSW16</strain>
    </source>
</reference>
<dbReference type="InterPro" id="IPR011335">
    <property type="entry name" value="Restrct_endonuc-II-like"/>
</dbReference>
<organism evidence="3 4">
    <name type="scientific">Bacillus wiedmannii</name>
    <dbReference type="NCBI Taxonomy" id="1890302"/>
    <lineage>
        <taxon>Bacteria</taxon>
        <taxon>Bacillati</taxon>
        <taxon>Bacillota</taxon>
        <taxon>Bacilli</taxon>
        <taxon>Bacillales</taxon>
        <taxon>Bacillaceae</taxon>
        <taxon>Bacillus</taxon>
        <taxon>Bacillus cereus group</taxon>
    </lineage>
</organism>
<accession>A0ABX5E2H2</accession>
<dbReference type="InterPro" id="IPR014832">
    <property type="entry name" value="TnsA_C"/>
</dbReference>
<dbReference type="Proteomes" id="UP000239236">
    <property type="component" value="Unassembled WGS sequence"/>
</dbReference>
<evidence type="ECO:0000313" key="3">
    <source>
        <dbReference type="EMBL" id="PRT43432.1"/>
    </source>
</evidence>
<proteinExistence type="predicted"/>
<dbReference type="InterPro" id="IPR014833">
    <property type="entry name" value="TnsA_N"/>
</dbReference>
<sequence length="279" mass="33337">MAKRKNEWTEKKIEKYIKEGRGSGEVSNYKPWLTIQNVPSHGNNTRSLGWKTNRRHEFLSNLERDYFFILEWMDDIVDIREQFPLNRELTYKIAGEKGINHPICRETDTLIVMTTDFLITIREGKEIKTIARTVKPSEQLEDKRIIEKFEIERAYWERNGIDWGIVTEKDIPIVMANNISWLYKFYYLDDIKDIDFIIIFYNYLLRASRNNSTLIELFNQFDNQYNLESGEAINYFKHLVSRKYITVDMSTKKINLKNLTIKDISFQKGEYKNCDYAIC</sequence>
<dbReference type="Gene3D" id="1.10.10.10">
    <property type="entry name" value="Winged helix-like DNA-binding domain superfamily/Winged helix DNA-binding domain"/>
    <property type="match status" value="1"/>
</dbReference>